<dbReference type="SUPFAM" id="SSF111369">
    <property type="entry name" value="HlyD-like secretion proteins"/>
    <property type="match status" value="1"/>
</dbReference>
<evidence type="ECO:0000256" key="2">
    <source>
        <dbReference type="SAM" id="MobiDB-lite"/>
    </source>
</evidence>
<accession>A0ABV7RYL8</accession>
<name>A0ABV7RYL8_9RHOB</name>
<evidence type="ECO:0000313" key="5">
    <source>
        <dbReference type="Proteomes" id="UP001595596"/>
    </source>
</evidence>
<organism evidence="4 5">
    <name type="scientific">Paracoccus simplex</name>
    <dbReference type="NCBI Taxonomy" id="2086346"/>
    <lineage>
        <taxon>Bacteria</taxon>
        <taxon>Pseudomonadati</taxon>
        <taxon>Pseudomonadota</taxon>
        <taxon>Alphaproteobacteria</taxon>
        <taxon>Rhodobacterales</taxon>
        <taxon>Paracoccaceae</taxon>
        <taxon>Paracoccus</taxon>
    </lineage>
</organism>
<dbReference type="Gene3D" id="2.40.420.20">
    <property type="match status" value="1"/>
</dbReference>
<dbReference type="RefSeq" id="WP_379029909.1">
    <property type="nucleotide sequence ID" value="NZ_JBHRXE010000021.1"/>
</dbReference>
<sequence>MRRIWLSGLLLAAAVAAGFLFFTERPLTVAIVQPEHDVALRIYGLGTVEARILSRVGFEVGAALTSLAADAGDSVAKGQELAILHSAEQEARVARAGAAVTANEANLAKATAAVMRAHAVLAEREAANRRQQGLVQRDIASVQRAEEAQRDEDVARADLAVAEADVAVIRAQSLDAAAALRQEEALLAHHRLVAPYDALIVARHAEPGAVVKAGDAIFTLIDPATVWIQAYVDEERAGQLAPGQPGTIRLRSQPSAEFHGTIIRIGLESDRVNEERRVWLTCADCPAEMFLGEQAEVRILTGTRASALMVPEVAITGFDGHRGTVWTVQDGRLARIGLTFGARDDRGRVEVAGGLPEGAAIVTSPPRGAAEGRRAHLSEAP</sequence>
<dbReference type="EMBL" id="JBHRXE010000021">
    <property type="protein sequence ID" value="MFC3569724.1"/>
    <property type="molecule type" value="Genomic_DNA"/>
</dbReference>
<gene>
    <name evidence="4" type="ORF">ACFOMP_09700</name>
</gene>
<comment type="caution">
    <text evidence="4">The sequence shown here is derived from an EMBL/GenBank/DDBJ whole genome shotgun (WGS) entry which is preliminary data.</text>
</comment>
<dbReference type="Pfam" id="PF25954">
    <property type="entry name" value="Beta-barrel_RND_2"/>
    <property type="match status" value="1"/>
</dbReference>
<feature type="compositionally biased region" description="Basic and acidic residues" evidence="2">
    <location>
        <begin position="370"/>
        <end position="381"/>
    </location>
</feature>
<proteinExistence type="inferred from homology"/>
<dbReference type="InterPro" id="IPR058792">
    <property type="entry name" value="Beta-barrel_RND_2"/>
</dbReference>
<keyword evidence="5" id="KW-1185">Reference proteome</keyword>
<evidence type="ECO:0000259" key="3">
    <source>
        <dbReference type="Pfam" id="PF25954"/>
    </source>
</evidence>
<protein>
    <submittedName>
        <fullName evidence="4">Efflux RND transporter periplasmic adaptor subunit</fullName>
    </submittedName>
</protein>
<comment type="similarity">
    <text evidence="1">Belongs to the membrane fusion protein (MFP) (TC 8.A.1) family.</text>
</comment>
<dbReference type="PANTHER" id="PTHR30469">
    <property type="entry name" value="MULTIDRUG RESISTANCE PROTEIN MDTA"/>
    <property type="match status" value="1"/>
</dbReference>
<evidence type="ECO:0000313" key="4">
    <source>
        <dbReference type="EMBL" id="MFC3569724.1"/>
    </source>
</evidence>
<feature type="domain" description="CusB-like beta-barrel" evidence="3">
    <location>
        <begin position="225"/>
        <end position="265"/>
    </location>
</feature>
<dbReference type="PANTHER" id="PTHR30469:SF15">
    <property type="entry name" value="HLYD FAMILY OF SECRETION PROTEINS"/>
    <property type="match status" value="1"/>
</dbReference>
<dbReference type="Gene3D" id="2.40.30.170">
    <property type="match status" value="1"/>
</dbReference>
<dbReference type="Proteomes" id="UP001595596">
    <property type="component" value="Unassembled WGS sequence"/>
</dbReference>
<feature type="region of interest" description="Disordered" evidence="2">
    <location>
        <begin position="361"/>
        <end position="381"/>
    </location>
</feature>
<dbReference type="Gene3D" id="2.40.50.100">
    <property type="match status" value="2"/>
</dbReference>
<dbReference type="InterPro" id="IPR006143">
    <property type="entry name" value="RND_pump_MFP"/>
</dbReference>
<reference evidence="5" key="1">
    <citation type="journal article" date="2019" name="Int. J. Syst. Evol. Microbiol.">
        <title>The Global Catalogue of Microorganisms (GCM) 10K type strain sequencing project: providing services to taxonomists for standard genome sequencing and annotation.</title>
        <authorList>
            <consortium name="The Broad Institute Genomics Platform"/>
            <consortium name="The Broad Institute Genome Sequencing Center for Infectious Disease"/>
            <person name="Wu L."/>
            <person name="Ma J."/>
        </authorList>
    </citation>
    <scope>NUCLEOTIDE SEQUENCE [LARGE SCALE GENOMIC DNA]</scope>
    <source>
        <strain evidence="5">VKM B-3226</strain>
    </source>
</reference>
<dbReference type="NCBIfam" id="TIGR01730">
    <property type="entry name" value="RND_mfp"/>
    <property type="match status" value="1"/>
</dbReference>
<evidence type="ECO:0000256" key="1">
    <source>
        <dbReference type="ARBA" id="ARBA00009477"/>
    </source>
</evidence>